<dbReference type="Gene3D" id="3.40.50.2000">
    <property type="entry name" value="Glycogen Phosphorylase B"/>
    <property type="match status" value="1"/>
</dbReference>
<reference evidence="2 3" key="1">
    <citation type="submission" date="2016-10" db="EMBL/GenBank/DDBJ databases">
        <authorList>
            <person name="de Groot N.N."/>
        </authorList>
    </citation>
    <scope>NUCLEOTIDE SEQUENCE [LARGE SCALE GENOMIC DNA]</scope>
    <source>
        <strain evidence="2 3">DSM 29439</strain>
    </source>
</reference>
<evidence type="ECO:0000313" key="2">
    <source>
        <dbReference type="EMBL" id="SEW37481.1"/>
    </source>
</evidence>
<protein>
    <submittedName>
        <fullName evidence="2">Oligosaccharide biosynthesis protein Alg14 like</fullName>
    </submittedName>
</protein>
<name>A0A1I0RA32_9RHOB</name>
<dbReference type="STRING" id="1173584.SAMN05444851_3284"/>
<dbReference type="AlphaFoldDB" id="A0A1I0RA32"/>
<keyword evidence="3" id="KW-1185">Reference proteome</keyword>
<evidence type="ECO:0000256" key="1">
    <source>
        <dbReference type="SAM" id="Phobius"/>
    </source>
</evidence>
<feature type="transmembrane region" description="Helical" evidence="1">
    <location>
        <begin position="113"/>
        <end position="132"/>
    </location>
</feature>
<keyword evidence="1" id="KW-1133">Transmembrane helix</keyword>
<accession>A0A1I0RA32</accession>
<feature type="transmembrane region" description="Helical" evidence="1">
    <location>
        <begin position="7"/>
        <end position="26"/>
    </location>
</feature>
<organism evidence="2 3">
    <name type="scientific">Aliiroseovarius sediminilitoris</name>
    <dbReference type="NCBI Taxonomy" id="1173584"/>
    <lineage>
        <taxon>Bacteria</taxon>
        <taxon>Pseudomonadati</taxon>
        <taxon>Pseudomonadota</taxon>
        <taxon>Alphaproteobacteria</taxon>
        <taxon>Rhodobacterales</taxon>
        <taxon>Paracoccaceae</taxon>
        <taxon>Aliiroseovarius</taxon>
    </lineage>
</organism>
<keyword evidence="1" id="KW-0812">Transmembrane</keyword>
<dbReference type="EMBL" id="FOJB01000003">
    <property type="protein sequence ID" value="SEW37481.1"/>
    <property type="molecule type" value="Genomic_DNA"/>
</dbReference>
<sequence length="182" mass="19713">MRAEICYMEGIVCSIFYVVGPGLAYMTSSTSSLPAPRILAVASAGGHWHQLGQICASFDPADVTYVTTLDGLPQKSGFTRFALVQDCNKNAPFKAMICTMQMAGILMRTRPDVIITTGALPGVIALVLGWMIRRRTIWVDSIANAEEASSSGKLAKRFATLWLSQWESVAQSEGGRYEGSLL</sequence>
<gene>
    <name evidence="2" type="ORF">SAMN05444851_3284</name>
</gene>
<dbReference type="Proteomes" id="UP000199650">
    <property type="component" value="Unassembled WGS sequence"/>
</dbReference>
<evidence type="ECO:0000313" key="3">
    <source>
        <dbReference type="Proteomes" id="UP000199650"/>
    </source>
</evidence>
<keyword evidence="1" id="KW-0472">Membrane</keyword>
<proteinExistence type="predicted"/>
<dbReference type="GO" id="GO:0006488">
    <property type="term" value="P:dolichol-linked oligosaccharide biosynthetic process"/>
    <property type="evidence" value="ECO:0007669"/>
    <property type="project" value="InterPro"/>
</dbReference>